<dbReference type="Proteomes" id="UP001178507">
    <property type="component" value="Unassembled WGS sequence"/>
</dbReference>
<dbReference type="EMBL" id="CAUJNA010000576">
    <property type="protein sequence ID" value="CAJ1378873.1"/>
    <property type="molecule type" value="Genomic_DNA"/>
</dbReference>
<dbReference type="Pfam" id="PF20519">
    <property type="entry name" value="Polycystin_dom"/>
    <property type="match status" value="1"/>
</dbReference>
<protein>
    <recommendedName>
        <fullName evidence="8">Polycystin domain-containing protein</fullName>
    </recommendedName>
</protein>
<reference evidence="9" key="1">
    <citation type="submission" date="2023-08" db="EMBL/GenBank/DDBJ databases">
        <authorList>
            <person name="Chen Y."/>
            <person name="Shah S."/>
            <person name="Dougan E. K."/>
            <person name="Thang M."/>
            <person name="Chan C."/>
        </authorList>
    </citation>
    <scope>NUCLEOTIDE SEQUENCE</scope>
</reference>
<comment type="similarity">
    <text evidence="2">Belongs to the polycystin family.</text>
</comment>
<dbReference type="GO" id="GO:0016020">
    <property type="term" value="C:membrane"/>
    <property type="evidence" value="ECO:0007669"/>
    <property type="project" value="UniProtKB-SubCell"/>
</dbReference>
<keyword evidence="4 7" id="KW-1133">Transmembrane helix</keyword>
<dbReference type="PANTHER" id="PTHR10877:SF183">
    <property type="entry name" value="AT14535P-RELATED"/>
    <property type="match status" value="1"/>
</dbReference>
<dbReference type="PANTHER" id="PTHR10877">
    <property type="entry name" value="POLYCYSTIN FAMILY MEMBER"/>
    <property type="match status" value="1"/>
</dbReference>
<keyword evidence="10" id="KW-1185">Reference proteome</keyword>
<name>A0AA36I368_9DINO</name>
<evidence type="ECO:0000256" key="6">
    <source>
        <dbReference type="SAM" id="MobiDB-lite"/>
    </source>
</evidence>
<feature type="transmembrane region" description="Helical" evidence="7">
    <location>
        <begin position="247"/>
        <end position="265"/>
    </location>
</feature>
<evidence type="ECO:0000256" key="7">
    <source>
        <dbReference type="SAM" id="Phobius"/>
    </source>
</evidence>
<keyword evidence="3 7" id="KW-0812">Transmembrane</keyword>
<evidence type="ECO:0000256" key="2">
    <source>
        <dbReference type="ARBA" id="ARBA00007200"/>
    </source>
</evidence>
<feature type="domain" description="Polycystin" evidence="8">
    <location>
        <begin position="352"/>
        <end position="506"/>
    </location>
</feature>
<comment type="caution">
    <text evidence="9">The sequence shown here is derived from an EMBL/GenBank/DDBJ whole genome shotgun (WGS) entry which is preliminary data.</text>
</comment>
<gene>
    <name evidence="9" type="ORF">EVOR1521_LOCUS7269</name>
</gene>
<feature type="compositionally biased region" description="Basic and acidic residues" evidence="6">
    <location>
        <begin position="1"/>
        <end position="12"/>
    </location>
</feature>
<feature type="compositionally biased region" description="Basic and acidic residues" evidence="6">
    <location>
        <begin position="121"/>
        <end position="137"/>
    </location>
</feature>
<evidence type="ECO:0000256" key="1">
    <source>
        <dbReference type="ARBA" id="ARBA00004141"/>
    </source>
</evidence>
<evidence type="ECO:0000313" key="9">
    <source>
        <dbReference type="EMBL" id="CAJ1378873.1"/>
    </source>
</evidence>
<evidence type="ECO:0000256" key="5">
    <source>
        <dbReference type="ARBA" id="ARBA00023136"/>
    </source>
</evidence>
<accession>A0AA36I368</accession>
<dbReference type="AlphaFoldDB" id="A0AA36I368"/>
<evidence type="ECO:0000259" key="8">
    <source>
        <dbReference type="Pfam" id="PF20519"/>
    </source>
</evidence>
<evidence type="ECO:0000313" key="10">
    <source>
        <dbReference type="Proteomes" id="UP001178507"/>
    </source>
</evidence>
<organism evidence="9 10">
    <name type="scientific">Effrenium voratum</name>
    <dbReference type="NCBI Taxonomy" id="2562239"/>
    <lineage>
        <taxon>Eukaryota</taxon>
        <taxon>Sar</taxon>
        <taxon>Alveolata</taxon>
        <taxon>Dinophyceae</taxon>
        <taxon>Suessiales</taxon>
        <taxon>Symbiodiniaceae</taxon>
        <taxon>Effrenium</taxon>
    </lineage>
</organism>
<dbReference type="InterPro" id="IPR051223">
    <property type="entry name" value="Polycystin"/>
</dbReference>
<feature type="compositionally biased region" description="Low complexity" evidence="6">
    <location>
        <begin position="97"/>
        <end position="111"/>
    </location>
</feature>
<dbReference type="InterPro" id="IPR046791">
    <property type="entry name" value="Polycystin_dom"/>
</dbReference>
<feature type="compositionally biased region" description="Basic and acidic residues" evidence="6">
    <location>
        <begin position="51"/>
        <end position="69"/>
    </location>
</feature>
<comment type="subcellular location">
    <subcellularLocation>
        <location evidence="1">Membrane</location>
        <topology evidence="1">Multi-pass membrane protein</topology>
    </subcellularLocation>
</comment>
<keyword evidence="5 7" id="KW-0472">Membrane</keyword>
<proteinExistence type="inferred from homology"/>
<feature type="region of interest" description="Disordered" evidence="6">
    <location>
        <begin position="1"/>
        <end position="160"/>
    </location>
</feature>
<evidence type="ECO:0000256" key="3">
    <source>
        <dbReference type="ARBA" id="ARBA00022692"/>
    </source>
</evidence>
<evidence type="ECO:0000256" key="4">
    <source>
        <dbReference type="ARBA" id="ARBA00022989"/>
    </source>
</evidence>
<sequence length="513" mass="57733">MFKKVKGPEHIVGHRLKGVNAKRDPLLDEQPGTNKRSRQEDGSASVVYKETPTERAARLKAEREAEKELKRSKKPSMGPSKASLLGLPETEAEASEAPEAFEAPEIAAGAPERSKNTRAASHKEMKSSLADFKDRLKTSQLPEQAAAAEQRHREELEAETAKALAAKEKREGPDADERLTMNEIWKAGEGGDEEAGDWLGGEGLKFHTTADKAFAMANQRHKQSEEEQIANREQAAALAKKRSEQRIAGVFFSLFLFVLTTYLISEKAGDLYSSRRQQLDYWGGCTMQAATRHCKVNDIKDIPSLMMWLTDDFVPLAFTDRTEYPSVVKSPSVYRLQDGTMHWTPRYVGDTKTSILIGTVRMRQLRVQYSQACSIIDDLQGIVSDCFADYSDAVQSTLSWAPAWTPEHLKDHYTWMKANITEQRPIVGRYATYPGDGFVMDLGLNMTGGQTRLRELQYWQWVDSRTRAFIIELNTINPNVNSFVHSRILFEFPAAGGVLIRQEVGTERIDIER</sequence>